<dbReference type="InterPro" id="IPR011006">
    <property type="entry name" value="CheY-like_superfamily"/>
</dbReference>
<dbReference type="GO" id="GO:0000160">
    <property type="term" value="P:phosphorelay signal transduction system"/>
    <property type="evidence" value="ECO:0007669"/>
    <property type="project" value="InterPro"/>
</dbReference>
<dbReference type="SMART" id="SM00267">
    <property type="entry name" value="GGDEF"/>
    <property type="match status" value="1"/>
</dbReference>
<dbReference type="SMART" id="SM00448">
    <property type="entry name" value="REC"/>
    <property type="match status" value="1"/>
</dbReference>
<dbReference type="GO" id="GO:1902201">
    <property type="term" value="P:negative regulation of bacterial-type flagellum-dependent cell motility"/>
    <property type="evidence" value="ECO:0007669"/>
    <property type="project" value="TreeGrafter"/>
</dbReference>
<feature type="coiled-coil region" evidence="5">
    <location>
        <begin position="120"/>
        <end position="199"/>
    </location>
</feature>
<dbReference type="PANTHER" id="PTHR45138:SF9">
    <property type="entry name" value="DIGUANYLATE CYCLASE DGCM-RELATED"/>
    <property type="match status" value="1"/>
</dbReference>
<evidence type="ECO:0000256" key="5">
    <source>
        <dbReference type="SAM" id="Coils"/>
    </source>
</evidence>
<evidence type="ECO:0000256" key="3">
    <source>
        <dbReference type="ARBA" id="ARBA00034247"/>
    </source>
</evidence>
<dbReference type="eggNOG" id="COG3706">
    <property type="taxonomic scope" value="Bacteria"/>
</dbReference>
<dbReference type="PROSITE" id="PS50887">
    <property type="entry name" value="GGDEF"/>
    <property type="match status" value="1"/>
</dbReference>
<dbReference type="NCBIfam" id="TIGR00254">
    <property type="entry name" value="GGDEF"/>
    <property type="match status" value="1"/>
</dbReference>
<dbReference type="Gene3D" id="3.40.50.2300">
    <property type="match status" value="1"/>
</dbReference>
<dbReference type="FunFam" id="3.30.70.270:FF:000001">
    <property type="entry name" value="Diguanylate cyclase domain protein"/>
    <property type="match status" value="1"/>
</dbReference>
<feature type="domain" description="GGDEF" evidence="8">
    <location>
        <begin position="227"/>
        <end position="364"/>
    </location>
</feature>
<dbReference type="HOGENOM" id="CLU_000445_11_28_6"/>
<feature type="modified residue" description="4-aspartylphosphate" evidence="4">
    <location>
        <position position="47"/>
    </location>
</feature>
<dbReference type="EC" id="2.7.7.65" evidence="2"/>
<dbReference type="Pfam" id="PF00990">
    <property type="entry name" value="GGDEF"/>
    <property type="match status" value="1"/>
</dbReference>
<dbReference type="PANTHER" id="PTHR45138">
    <property type="entry name" value="REGULATORY COMPONENTS OF SENSORY TRANSDUCTION SYSTEM"/>
    <property type="match status" value="1"/>
</dbReference>
<dbReference type="GO" id="GO:0005886">
    <property type="term" value="C:plasma membrane"/>
    <property type="evidence" value="ECO:0007669"/>
    <property type="project" value="TreeGrafter"/>
</dbReference>
<evidence type="ECO:0000259" key="7">
    <source>
        <dbReference type="PROSITE" id="PS50110"/>
    </source>
</evidence>
<dbReference type="STRING" id="395493.BegalDRAFT_0123"/>
<dbReference type="Pfam" id="PF00072">
    <property type="entry name" value="Response_reg"/>
    <property type="match status" value="1"/>
</dbReference>
<evidence type="ECO:0000256" key="6">
    <source>
        <dbReference type="SAM" id="MobiDB-lite"/>
    </source>
</evidence>
<dbReference type="InterPro" id="IPR001789">
    <property type="entry name" value="Sig_transdc_resp-reg_receiver"/>
</dbReference>
<keyword evidence="10" id="KW-1185">Reference proteome</keyword>
<dbReference type="SUPFAM" id="SSF55073">
    <property type="entry name" value="Nucleotide cyclase"/>
    <property type="match status" value="1"/>
</dbReference>
<protein>
    <recommendedName>
        <fullName evidence="2">diguanylate cyclase</fullName>
        <ecNumber evidence="2">2.7.7.65</ecNumber>
    </recommendedName>
</protein>
<dbReference type="InterPro" id="IPR050469">
    <property type="entry name" value="Diguanylate_Cyclase"/>
</dbReference>
<comment type="catalytic activity">
    <reaction evidence="3">
        <text>2 GTP = 3',3'-c-di-GMP + 2 diphosphate</text>
        <dbReference type="Rhea" id="RHEA:24898"/>
        <dbReference type="ChEBI" id="CHEBI:33019"/>
        <dbReference type="ChEBI" id="CHEBI:37565"/>
        <dbReference type="ChEBI" id="CHEBI:58805"/>
        <dbReference type="EC" id="2.7.7.65"/>
    </reaction>
</comment>
<evidence type="ECO:0000259" key="8">
    <source>
        <dbReference type="PROSITE" id="PS50887"/>
    </source>
</evidence>
<reference evidence="9 10" key="1">
    <citation type="submission" date="2011-11" db="EMBL/GenBank/DDBJ databases">
        <title>Improved High-Quality Draft sequence of Beggiatoa alba B18lD.</title>
        <authorList>
            <consortium name="US DOE Joint Genome Institute"/>
            <person name="Lucas S."/>
            <person name="Han J."/>
            <person name="Lapidus A."/>
            <person name="Cheng J.-F."/>
            <person name="Goodwin L."/>
            <person name="Pitluck S."/>
            <person name="Peters L."/>
            <person name="Mikhailova N."/>
            <person name="Held B."/>
            <person name="Detter J.C."/>
            <person name="Han C."/>
            <person name="Tapia R."/>
            <person name="Land M."/>
            <person name="Hauser L."/>
            <person name="Kyrpides N."/>
            <person name="Ivanova N."/>
            <person name="Pagani I."/>
            <person name="Samuel K."/>
            <person name="Teske A."/>
            <person name="Mueller J."/>
            <person name="Woyke T."/>
        </authorList>
    </citation>
    <scope>NUCLEOTIDE SEQUENCE [LARGE SCALE GENOMIC DNA]</scope>
    <source>
        <strain evidence="9 10">B18LD</strain>
    </source>
</reference>
<dbReference type="PROSITE" id="PS50110">
    <property type="entry name" value="RESPONSE_REGULATORY"/>
    <property type="match status" value="1"/>
</dbReference>
<name>I3CBQ4_9GAMM</name>
<feature type="compositionally biased region" description="Polar residues" evidence="6">
    <location>
        <begin position="358"/>
        <end position="367"/>
    </location>
</feature>
<dbReference type="GO" id="GO:0043709">
    <property type="term" value="P:cell adhesion involved in single-species biofilm formation"/>
    <property type="evidence" value="ECO:0007669"/>
    <property type="project" value="TreeGrafter"/>
</dbReference>
<accession>I3CBQ4</accession>
<dbReference type="Proteomes" id="UP000005744">
    <property type="component" value="Unassembled WGS sequence"/>
</dbReference>
<gene>
    <name evidence="9" type="ORF">BegalDRAFT_0123</name>
</gene>
<evidence type="ECO:0000256" key="2">
    <source>
        <dbReference type="ARBA" id="ARBA00012528"/>
    </source>
</evidence>
<dbReference type="SUPFAM" id="SSF52172">
    <property type="entry name" value="CheY-like"/>
    <property type="match status" value="1"/>
</dbReference>
<dbReference type="CDD" id="cd01949">
    <property type="entry name" value="GGDEF"/>
    <property type="match status" value="1"/>
</dbReference>
<dbReference type="GO" id="GO:0052621">
    <property type="term" value="F:diguanylate cyclase activity"/>
    <property type="evidence" value="ECO:0007669"/>
    <property type="project" value="UniProtKB-EC"/>
</dbReference>
<evidence type="ECO:0000313" key="9">
    <source>
        <dbReference type="EMBL" id="EIJ41047.1"/>
    </source>
</evidence>
<dbReference type="InterPro" id="IPR029787">
    <property type="entry name" value="Nucleotide_cyclase"/>
</dbReference>
<dbReference type="InterPro" id="IPR000160">
    <property type="entry name" value="GGDEF_dom"/>
</dbReference>
<evidence type="ECO:0000256" key="1">
    <source>
        <dbReference type="ARBA" id="ARBA00001946"/>
    </source>
</evidence>
<organism evidence="9 10">
    <name type="scientific">Beggiatoa alba B18LD</name>
    <dbReference type="NCBI Taxonomy" id="395493"/>
    <lineage>
        <taxon>Bacteria</taxon>
        <taxon>Pseudomonadati</taxon>
        <taxon>Pseudomonadota</taxon>
        <taxon>Gammaproteobacteria</taxon>
        <taxon>Thiotrichales</taxon>
        <taxon>Thiotrichaceae</taxon>
        <taxon>Beggiatoa</taxon>
    </lineage>
</organism>
<dbReference type="Gene3D" id="3.30.70.270">
    <property type="match status" value="1"/>
</dbReference>
<feature type="region of interest" description="Disordered" evidence="6">
    <location>
        <begin position="358"/>
        <end position="382"/>
    </location>
</feature>
<proteinExistence type="predicted"/>
<dbReference type="CDD" id="cd19920">
    <property type="entry name" value="REC_PA4781-like"/>
    <property type="match status" value="1"/>
</dbReference>
<evidence type="ECO:0000256" key="4">
    <source>
        <dbReference type="PROSITE-ProRule" id="PRU00169"/>
    </source>
</evidence>
<comment type="cofactor">
    <cofactor evidence="1">
        <name>Mg(2+)</name>
        <dbReference type="ChEBI" id="CHEBI:18420"/>
    </cofactor>
</comment>
<dbReference type="InterPro" id="IPR043128">
    <property type="entry name" value="Rev_trsase/Diguanyl_cyclase"/>
</dbReference>
<keyword evidence="4" id="KW-0597">Phosphoprotein</keyword>
<feature type="domain" description="Response regulatory" evidence="7">
    <location>
        <begin position="1"/>
        <end position="114"/>
    </location>
</feature>
<evidence type="ECO:0000313" key="10">
    <source>
        <dbReference type="Proteomes" id="UP000005744"/>
    </source>
</evidence>
<keyword evidence="5" id="KW-0175">Coiled coil</keyword>
<dbReference type="EMBL" id="JH600070">
    <property type="protein sequence ID" value="EIJ41047.1"/>
    <property type="molecule type" value="Genomic_DNA"/>
</dbReference>
<sequence length="382" mass="44004">MVDDTPMSIAILVFFLTQEGFEVVTAENGKVALETAKNIHPDLILLDVLMPVMDGFTACQYLKSTPKTKDIPIIFMTALTENDDKIKGFSLGASDYITKPFQATEVLARVNTHLQIYHLKQQLQQQNSQLREEIKIRESIQHILQENTRLLIERSAELQQRNTELEELTTQLQREIYKRQNAETELAKANRDLAYLVNHDGLTKIANRRRFDEYLYQEWHRHLRERIDLSLLLCDVDFFKPYNDYYGHQAGDECLQKIAQTFAHVVKRATDLVARYGGEEFAILLPHTKAEGAHQIATNLQQAVINLNIPHQKSSIYPYVTISIGYATLTPQQYHNESMLIKKADQALYRAKENGRNQINAYNPNFDNQDDKRPQNTAVGEN</sequence>
<dbReference type="AlphaFoldDB" id="I3CBQ4"/>